<evidence type="ECO:0000313" key="1">
    <source>
        <dbReference type="EMBL" id="KGN98083.1"/>
    </source>
</evidence>
<comment type="caution">
    <text evidence="1">The sequence shown here is derived from an EMBL/GenBank/DDBJ whole genome shotgun (WGS) entry which is preliminary data.</text>
</comment>
<dbReference type="NCBIfam" id="TIGR01509">
    <property type="entry name" value="HAD-SF-IA-v3"/>
    <property type="match status" value="1"/>
</dbReference>
<accession>A0A0A2G472</accession>
<dbReference type="Gene3D" id="1.10.150.240">
    <property type="entry name" value="Putative phosphatase, domain 2"/>
    <property type="match status" value="1"/>
</dbReference>
<dbReference type="AlphaFoldDB" id="A0A0A2G472"/>
<gene>
    <name evidence="1" type="ORF">HQ36_03990</name>
</gene>
<keyword evidence="2" id="KW-1185">Reference proteome</keyword>
<dbReference type="PANTHER" id="PTHR43611">
    <property type="entry name" value="ALPHA-D-GLUCOSE 1-PHOSPHATE PHOSPHATASE"/>
    <property type="match status" value="1"/>
</dbReference>
<dbReference type="Gene3D" id="3.40.50.1000">
    <property type="entry name" value="HAD superfamily/HAD-like"/>
    <property type="match status" value="1"/>
</dbReference>
<dbReference type="Pfam" id="PF00702">
    <property type="entry name" value="Hydrolase"/>
    <property type="match status" value="1"/>
</dbReference>
<sequence>MIKDIVFDFGGVLVDLAPDEAIRRLISLGIRDANTLLDPYLQRGVFKLLEDGTLTTEEFEQELRDTYKKEFTHEQLLWAIGGFIKGIPLYKFETLRKLQKEFRVSVLSNTNPYILEMVDTPSFLNNTPLSQWVDKIYASCQMRLLKPAPEIYREMLKQGDMEPSTTLFLDDGWANVEAAKSVGIRALHVLNGEDWREKVNKIILG</sequence>
<dbReference type="RefSeq" id="WP_036883572.1">
    <property type="nucleotide sequence ID" value="NZ_JQZW01000008.1"/>
</dbReference>
<dbReference type="SFLD" id="SFLDS00003">
    <property type="entry name" value="Haloacid_Dehalogenase"/>
    <property type="match status" value="1"/>
</dbReference>
<dbReference type="SUPFAM" id="SSF56784">
    <property type="entry name" value="HAD-like"/>
    <property type="match status" value="1"/>
</dbReference>
<dbReference type="InterPro" id="IPR006439">
    <property type="entry name" value="HAD-SF_hydro_IA"/>
</dbReference>
<dbReference type="Proteomes" id="UP000030134">
    <property type="component" value="Unassembled WGS sequence"/>
</dbReference>
<name>A0A0A2G472_9PORP</name>
<dbReference type="EMBL" id="JQZW01000008">
    <property type="protein sequence ID" value="KGN98083.1"/>
    <property type="molecule type" value="Genomic_DNA"/>
</dbReference>
<dbReference type="eggNOG" id="COG1011">
    <property type="taxonomic scope" value="Bacteria"/>
</dbReference>
<organism evidence="1 2">
    <name type="scientific">Porphyromonas gingivicanis</name>
    <dbReference type="NCBI Taxonomy" id="266762"/>
    <lineage>
        <taxon>Bacteria</taxon>
        <taxon>Pseudomonadati</taxon>
        <taxon>Bacteroidota</taxon>
        <taxon>Bacteroidia</taxon>
        <taxon>Bacteroidales</taxon>
        <taxon>Porphyromonadaceae</taxon>
        <taxon>Porphyromonas</taxon>
    </lineage>
</organism>
<dbReference type="SFLD" id="SFLDG01129">
    <property type="entry name" value="C1.5:_HAD__Beta-PGM__Phosphata"/>
    <property type="match status" value="1"/>
</dbReference>
<dbReference type="InterPro" id="IPR023214">
    <property type="entry name" value="HAD_sf"/>
</dbReference>
<protein>
    <recommendedName>
        <fullName evidence="3">Haloacid dehalogenase</fullName>
    </recommendedName>
</protein>
<proteinExistence type="predicted"/>
<dbReference type="PANTHER" id="PTHR43611:SF3">
    <property type="entry name" value="FLAVIN MONONUCLEOTIDE HYDROLASE 1, CHLOROPLATIC"/>
    <property type="match status" value="1"/>
</dbReference>
<evidence type="ECO:0008006" key="3">
    <source>
        <dbReference type="Google" id="ProtNLM"/>
    </source>
</evidence>
<evidence type="ECO:0000313" key="2">
    <source>
        <dbReference type="Proteomes" id="UP000030134"/>
    </source>
</evidence>
<dbReference type="CDD" id="cd02603">
    <property type="entry name" value="HAD_sEH-N_like"/>
    <property type="match status" value="1"/>
</dbReference>
<reference evidence="1 2" key="1">
    <citation type="submission" date="2014-08" db="EMBL/GenBank/DDBJ databases">
        <title>Porphyromonas gingivicanis strain:COT-022_OH1391 Genome sequencing.</title>
        <authorList>
            <person name="Wallis C."/>
            <person name="Deusch O."/>
            <person name="O'Flynn C."/>
            <person name="Davis I."/>
            <person name="Jospin G."/>
            <person name="Darling A.E."/>
            <person name="Coil D.A."/>
            <person name="Alexiev A."/>
            <person name="Horsfall A."/>
            <person name="Kirkwood N."/>
            <person name="Harris S."/>
            <person name="Eisen J.A."/>
        </authorList>
    </citation>
    <scope>NUCLEOTIDE SEQUENCE [LARGE SCALE GENOMIC DNA]</scope>
    <source>
        <strain evidence="2">COT-022 OH1391</strain>
    </source>
</reference>
<dbReference type="InterPro" id="IPR023198">
    <property type="entry name" value="PGP-like_dom2"/>
</dbReference>
<dbReference type="STRING" id="266762.HQ36_03990"/>
<dbReference type="InterPro" id="IPR036412">
    <property type="entry name" value="HAD-like_sf"/>
</dbReference>
<dbReference type="OrthoDB" id="9797415at2"/>